<dbReference type="EC" id="6.1.1.6" evidence="2"/>
<keyword evidence="5" id="KW-0547">Nucleotide-binding</keyword>
<evidence type="ECO:0000256" key="4">
    <source>
        <dbReference type="ARBA" id="ARBA00022598"/>
    </source>
</evidence>
<keyword evidence="8" id="KW-0030">Aminoacyl-tRNA synthetase</keyword>
<evidence type="ECO:0000256" key="7">
    <source>
        <dbReference type="ARBA" id="ARBA00022917"/>
    </source>
</evidence>
<dbReference type="Gene3D" id="2.40.50.140">
    <property type="entry name" value="Nucleic acid-binding proteins"/>
    <property type="match status" value="1"/>
</dbReference>
<dbReference type="AlphaFoldDB" id="A0A8B6BZ42"/>
<dbReference type="InterPro" id="IPR044136">
    <property type="entry name" value="Lys-tRNA-ligase_II_N"/>
</dbReference>
<name>A0A8B6BZ42_MYTGA</name>
<accession>A0A8B6BZ42</accession>
<evidence type="ECO:0000256" key="6">
    <source>
        <dbReference type="ARBA" id="ARBA00022840"/>
    </source>
</evidence>
<dbReference type="GO" id="GO:0000049">
    <property type="term" value="F:tRNA binding"/>
    <property type="evidence" value="ECO:0007669"/>
    <property type="project" value="TreeGrafter"/>
</dbReference>
<keyword evidence="6" id="KW-0067">ATP-binding</keyword>
<dbReference type="CDD" id="cd04322">
    <property type="entry name" value="LysRS_N"/>
    <property type="match status" value="1"/>
</dbReference>
<protein>
    <recommendedName>
        <fullName evidence="3">Lysine--tRNA ligase</fullName>
        <ecNumber evidence="2">6.1.1.6</ecNumber>
    </recommendedName>
    <alternativeName>
        <fullName evidence="9">Lysyl-tRNA synthetase</fullName>
    </alternativeName>
</protein>
<evidence type="ECO:0000259" key="12">
    <source>
        <dbReference type="Pfam" id="PF01336"/>
    </source>
</evidence>
<organism evidence="13 14">
    <name type="scientific">Mytilus galloprovincialis</name>
    <name type="common">Mediterranean mussel</name>
    <dbReference type="NCBI Taxonomy" id="29158"/>
    <lineage>
        <taxon>Eukaryota</taxon>
        <taxon>Metazoa</taxon>
        <taxon>Spiralia</taxon>
        <taxon>Lophotrochozoa</taxon>
        <taxon>Mollusca</taxon>
        <taxon>Bivalvia</taxon>
        <taxon>Autobranchia</taxon>
        <taxon>Pteriomorphia</taxon>
        <taxon>Mytilida</taxon>
        <taxon>Mytiloidea</taxon>
        <taxon>Mytilidae</taxon>
        <taxon>Mytilinae</taxon>
        <taxon>Mytilus</taxon>
    </lineage>
</organism>
<evidence type="ECO:0000256" key="10">
    <source>
        <dbReference type="ARBA" id="ARBA00048573"/>
    </source>
</evidence>
<evidence type="ECO:0000256" key="1">
    <source>
        <dbReference type="ARBA" id="ARBA00008226"/>
    </source>
</evidence>
<evidence type="ECO:0000256" key="11">
    <source>
        <dbReference type="SAM" id="MobiDB-lite"/>
    </source>
</evidence>
<dbReference type="InterPro" id="IPR012340">
    <property type="entry name" value="NA-bd_OB-fold"/>
</dbReference>
<evidence type="ECO:0000256" key="9">
    <source>
        <dbReference type="ARBA" id="ARBA00030563"/>
    </source>
</evidence>
<comment type="catalytic activity">
    <reaction evidence="10">
        <text>tRNA(Lys) + L-lysine + ATP = L-lysyl-tRNA(Lys) + AMP + diphosphate</text>
        <dbReference type="Rhea" id="RHEA:20792"/>
        <dbReference type="Rhea" id="RHEA-COMP:9696"/>
        <dbReference type="Rhea" id="RHEA-COMP:9697"/>
        <dbReference type="ChEBI" id="CHEBI:30616"/>
        <dbReference type="ChEBI" id="CHEBI:32551"/>
        <dbReference type="ChEBI" id="CHEBI:33019"/>
        <dbReference type="ChEBI" id="CHEBI:78442"/>
        <dbReference type="ChEBI" id="CHEBI:78529"/>
        <dbReference type="ChEBI" id="CHEBI:456215"/>
        <dbReference type="EC" id="6.1.1.6"/>
    </reaction>
</comment>
<feature type="domain" description="OB" evidence="12">
    <location>
        <begin position="137"/>
        <end position="199"/>
    </location>
</feature>
<dbReference type="SUPFAM" id="SSF50249">
    <property type="entry name" value="Nucleic acid-binding proteins"/>
    <property type="match status" value="1"/>
</dbReference>
<proteinExistence type="inferred from homology"/>
<dbReference type="InterPro" id="IPR004365">
    <property type="entry name" value="NA-bd_OB_tRNA"/>
</dbReference>
<comment type="caution">
    <text evidence="13">The sequence shown here is derived from an EMBL/GenBank/DDBJ whole genome shotgun (WGS) entry which is preliminary data.</text>
</comment>
<keyword evidence="7" id="KW-0648">Protein biosynthesis</keyword>
<keyword evidence="14" id="KW-1185">Reference proteome</keyword>
<dbReference type="GO" id="GO:0006430">
    <property type="term" value="P:lysyl-tRNA aminoacylation"/>
    <property type="evidence" value="ECO:0007669"/>
    <property type="project" value="TreeGrafter"/>
</dbReference>
<dbReference type="Proteomes" id="UP000596742">
    <property type="component" value="Unassembled WGS sequence"/>
</dbReference>
<evidence type="ECO:0000256" key="8">
    <source>
        <dbReference type="ARBA" id="ARBA00023146"/>
    </source>
</evidence>
<dbReference type="GO" id="GO:0004824">
    <property type="term" value="F:lysine-tRNA ligase activity"/>
    <property type="evidence" value="ECO:0007669"/>
    <property type="project" value="UniProtKB-EC"/>
</dbReference>
<feature type="compositionally biased region" description="Basic and acidic residues" evidence="11">
    <location>
        <begin position="51"/>
        <end position="60"/>
    </location>
</feature>
<dbReference type="PANTHER" id="PTHR42918">
    <property type="entry name" value="LYSYL-TRNA SYNTHETASE"/>
    <property type="match status" value="1"/>
</dbReference>
<evidence type="ECO:0000256" key="2">
    <source>
        <dbReference type="ARBA" id="ARBA00013166"/>
    </source>
</evidence>
<evidence type="ECO:0000256" key="3">
    <source>
        <dbReference type="ARBA" id="ARBA00015745"/>
    </source>
</evidence>
<dbReference type="OrthoDB" id="21243at2759"/>
<evidence type="ECO:0000256" key="5">
    <source>
        <dbReference type="ARBA" id="ARBA00022741"/>
    </source>
</evidence>
<evidence type="ECO:0000313" key="14">
    <source>
        <dbReference type="Proteomes" id="UP000596742"/>
    </source>
</evidence>
<dbReference type="EMBL" id="UYJE01000847">
    <property type="protein sequence ID" value="VDH96966.1"/>
    <property type="molecule type" value="Genomic_DNA"/>
</dbReference>
<dbReference type="FunFam" id="2.40.50.140:FF:000050">
    <property type="entry name" value="Lysine--tRNA ligase"/>
    <property type="match status" value="1"/>
</dbReference>
<dbReference type="PANTHER" id="PTHR42918:SF9">
    <property type="entry name" value="LYSINE--TRNA LIGASE"/>
    <property type="match status" value="1"/>
</dbReference>
<reference evidence="13" key="1">
    <citation type="submission" date="2018-11" db="EMBL/GenBank/DDBJ databases">
        <authorList>
            <person name="Alioto T."/>
            <person name="Alioto T."/>
        </authorList>
    </citation>
    <scope>NUCLEOTIDE SEQUENCE</scope>
</reference>
<gene>
    <name evidence="13" type="ORF">MGAL_10B002593</name>
</gene>
<dbReference type="GO" id="GO:0005829">
    <property type="term" value="C:cytosol"/>
    <property type="evidence" value="ECO:0007669"/>
    <property type="project" value="TreeGrafter"/>
</dbReference>
<dbReference type="Pfam" id="PF01336">
    <property type="entry name" value="tRNA_anti-codon"/>
    <property type="match status" value="1"/>
</dbReference>
<evidence type="ECO:0000313" key="13">
    <source>
        <dbReference type="EMBL" id="VDH96966.1"/>
    </source>
</evidence>
<feature type="region of interest" description="Disordered" evidence="11">
    <location>
        <begin position="49"/>
        <end position="79"/>
    </location>
</feature>
<comment type="similarity">
    <text evidence="1">Belongs to the class-II aminoacyl-tRNA synthetase family.</text>
</comment>
<keyword evidence="4" id="KW-0436">Ligase</keyword>
<sequence length="265" mass="30037">MFSSALRKSCFWLVQCSKRLGGQRSGFLLPTRTTRLTYAQCSELKRRMKAEKKAKEKAEKGPQNTPQVQESEKAVKPKDDEEIDANEYFKLRSKSIAQLKEKGQNPYPHKFHVQMSLSTFINTYDSTPIGETKEEEVTVAGRVHAKRLSSSKLIFYDLRAEGVKIQVMSNKKFFEPEDSFDEINDNIKRGDIIGVVGKPVCGTFICNSTRHDSLETADGKSARRTENIRLSIFKLDCLNTLVYRNSLIMSEEKDRDSPIHGGSGT</sequence>
<dbReference type="GO" id="GO:0005524">
    <property type="term" value="F:ATP binding"/>
    <property type="evidence" value="ECO:0007669"/>
    <property type="project" value="UniProtKB-KW"/>
</dbReference>
<feature type="compositionally biased region" description="Basic and acidic residues" evidence="11">
    <location>
        <begin position="70"/>
        <end position="79"/>
    </location>
</feature>